<accession>A0A5C5XFI3</accession>
<evidence type="ECO:0000256" key="1">
    <source>
        <dbReference type="SAM" id="Phobius"/>
    </source>
</evidence>
<comment type="caution">
    <text evidence="2">The sequence shown here is derived from an EMBL/GenBank/DDBJ whole genome shotgun (WGS) entry which is preliminary data.</text>
</comment>
<organism evidence="2 3">
    <name type="scientific">Rubinisphaera italica</name>
    <dbReference type="NCBI Taxonomy" id="2527969"/>
    <lineage>
        <taxon>Bacteria</taxon>
        <taxon>Pseudomonadati</taxon>
        <taxon>Planctomycetota</taxon>
        <taxon>Planctomycetia</taxon>
        <taxon>Planctomycetales</taxon>
        <taxon>Planctomycetaceae</taxon>
        <taxon>Rubinisphaera</taxon>
    </lineage>
</organism>
<dbReference type="EMBL" id="SJPG01000001">
    <property type="protein sequence ID" value="TWT61113.1"/>
    <property type="molecule type" value="Genomic_DNA"/>
</dbReference>
<evidence type="ECO:0000313" key="3">
    <source>
        <dbReference type="Proteomes" id="UP000316095"/>
    </source>
</evidence>
<evidence type="ECO:0000313" key="2">
    <source>
        <dbReference type="EMBL" id="TWT61113.1"/>
    </source>
</evidence>
<reference evidence="2 3" key="1">
    <citation type="submission" date="2019-02" db="EMBL/GenBank/DDBJ databases">
        <title>Deep-cultivation of Planctomycetes and their phenomic and genomic characterization uncovers novel biology.</title>
        <authorList>
            <person name="Wiegand S."/>
            <person name="Jogler M."/>
            <person name="Boedeker C."/>
            <person name="Pinto D."/>
            <person name="Vollmers J."/>
            <person name="Rivas-Marin E."/>
            <person name="Kohn T."/>
            <person name="Peeters S.H."/>
            <person name="Heuer A."/>
            <person name="Rast P."/>
            <person name="Oberbeckmann S."/>
            <person name="Bunk B."/>
            <person name="Jeske O."/>
            <person name="Meyerdierks A."/>
            <person name="Storesund J.E."/>
            <person name="Kallscheuer N."/>
            <person name="Luecker S."/>
            <person name="Lage O.M."/>
            <person name="Pohl T."/>
            <person name="Merkel B.J."/>
            <person name="Hornburger P."/>
            <person name="Mueller R.-W."/>
            <person name="Bruemmer F."/>
            <person name="Labrenz M."/>
            <person name="Spormann A.M."/>
            <person name="Op Den Camp H."/>
            <person name="Overmann J."/>
            <person name="Amann R."/>
            <person name="Jetten M.S.M."/>
            <person name="Mascher T."/>
            <person name="Medema M.H."/>
            <person name="Devos D.P."/>
            <person name="Kaster A.-K."/>
            <person name="Ovreas L."/>
            <person name="Rohde M."/>
            <person name="Galperin M.Y."/>
            <person name="Jogler C."/>
        </authorList>
    </citation>
    <scope>NUCLEOTIDE SEQUENCE [LARGE SCALE GENOMIC DNA]</scope>
    <source>
        <strain evidence="2 3">Pan54</strain>
    </source>
</reference>
<proteinExistence type="predicted"/>
<keyword evidence="3" id="KW-1185">Reference proteome</keyword>
<gene>
    <name evidence="2" type="ORF">Pan54_18480</name>
</gene>
<keyword evidence="1" id="KW-1133">Transmembrane helix</keyword>
<dbReference type="AlphaFoldDB" id="A0A5C5XFI3"/>
<evidence type="ECO:0008006" key="4">
    <source>
        <dbReference type="Google" id="ProtNLM"/>
    </source>
</evidence>
<keyword evidence="1" id="KW-0812">Transmembrane</keyword>
<dbReference type="OrthoDB" id="214920at2"/>
<protein>
    <recommendedName>
        <fullName evidence="4">DUF4440 domain-containing protein</fullName>
    </recommendedName>
</protein>
<dbReference type="Proteomes" id="UP000316095">
    <property type="component" value="Unassembled WGS sequence"/>
</dbReference>
<dbReference type="RefSeq" id="WP_146503144.1">
    <property type="nucleotide sequence ID" value="NZ_SJPG01000001.1"/>
</dbReference>
<keyword evidence="1" id="KW-0472">Membrane</keyword>
<sequence length="184" mass="20453">MWFTENPWPGVILFLILGGIFLGRAMQRGLGRDWILALILFACSAGAYFLEQAIVTSSEEVELRVHQVVEACIDNKVPVVVESISKGQVALRTLALTGLTMADIHEDMHVSDLSVEMTAQNSRALSRFRANGTVSVGNVSYTGHAATRWELTWQREEGQWKIVEIKRLNPITGEEMPVLKQSKG</sequence>
<name>A0A5C5XFI3_9PLAN</name>
<feature type="transmembrane region" description="Helical" evidence="1">
    <location>
        <begin position="34"/>
        <end position="50"/>
    </location>
</feature>
<feature type="transmembrane region" description="Helical" evidence="1">
    <location>
        <begin position="6"/>
        <end position="22"/>
    </location>
</feature>